<dbReference type="SUPFAM" id="SSF51445">
    <property type="entry name" value="(Trans)glycosidases"/>
    <property type="match status" value="1"/>
</dbReference>
<evidence type="ECO:0000313" key="8">
    <source>
        <dbReference type="EMBL" id="KAF0733479.1"/>
    </source>
</evidence>
<organism evidence="8 9">
    <name type="scientific">Aphanomyces euteiches</name>
    <dbReference type="NCBI Taxonomy" id="100861"/>
    <lineage>
        <taxon>Eukaryota</taxon>
        <taxon>Sar</taxon>
        <taxon>Stramenopiles</taxon>
        <taxon>Oomycota</taxon>
        <taxon>Saprolegniomycetes</taxon>
        <taxon>Saprolegniales</taxon>
        <taxon>Verrucalvaceae</taxon>
        <taxon>Aphanomyces</taxon>
    </lineage>
</organism>
<accession>A0A6G0X0R5</accession>
<comment type="similarity">
    <text evidence="2">Belongs to the glycosyl hydrolase 3 family.</text>
</comment>
<dbReference type="EMBL" id="VJMJ01000122">
    <property type="protein sequence ID" value="KAF0733479.1"/>
    <property type="molecule type" value="Genomic_DNA"/>
</dbReference>
<dbReference type="Gene3D" id="2.60.40.10">
    <property type="entry name" value="Immunoglobulins"/>
    <property type="match status" value="1"/>
</dbReference>
<dbReference type="InterPro" id="IPR001764">
    <property type="entry name" value="Glyco_hydro_3_N"/>
</dbReference>
<evidence type="ECO:0000259" key="7">
    <source>
        <dbReference type="SMART" id="SM01217"/>
    </source>
</evidence>
<evidence type="ECO:0000313" key="9">
    <source>
        <dbReference type="Proteomes" id="UP000481153"/>
    </source>
</evidence>
<dbReference type="PANTHER" id="PTHR30620:SF16">
    <property type="entry name" value="LYSOSOMAL BETA GLUCOSIDASE"/>
    <property type="match status" value="1"/>
</dbReference>
<dbReference type="InterPro" id="IPR002772">
    <property type="entry name" value="Glyco_hydro_3_C"/>
</dbReference>
<dbReference type="Gene3D" id="3.20.20.300">
    <property type="entry name" value="Glycoside hydrolase, family 3, N-terminal domain"/>
    <property type="match status" value="1"/>
</dbReference>
<evidence type="ECO:0000256" key="4">
    <source>
        <dbReference type="ARBA" id="ARBA00022729"/>
    </source>
</evidence>
<protein>
    <recommendedName>
        <fullName evidence="3">beta-glucosidase</fullName>
        <ecNumber evidence="3">3.2.1.21</ecNumber>
    </recommendedName>
</protein>
<keyword evidence="4" id="KW-0732">Signal</keyword>
<name>A0A6G0X0R5_9STRA</name>
<dbReference type="Pfam" id="PF01915">
    <property type="entry name" value="Glyco_hydro_3_C"/>
    <property type="match status" value="1"/>
</dbReference>
<dbReference type="AlphaFoldDB" id="A0A6G0X0R5"/>
<evidence type="ECO:0000256" key="2">
    <source>
        <dbReference type="ARBA" id="ARBA00005336"/>
    </source>
</evidence>
<dbReference type="PANTHER" id="PTHR30620">
    <property type="entry name" value="PERIPLASMIC BETA-GLUCOSIDASE-RELATED"/>
    <property type="match status" value="1"/>
</dbReference>
<dbReference type="SMART" id="SM01217">
    <property type="entry name" value="Fn3_like"/>
    <property type="match status" value="1"/>
</dbReference>
<keyword evidence="9" id="KW-1185">Reference proteome</keyword>
<dbReference type="InterPro" id="IPR051915">
    <property type="entry name" value="Cellulose_Degrad_GH3"/>
</dbReference>
<dbReference type="VEuPathDB" id="FungiDB:AeMF1_012414"/>
<sequence length="700" mass="75785">MHMNTTNGTKGIPIIYGFDSIHGANYIGNATLFPQPINTGATFDVAHAREVGKFTGRDTLAAGFPWVYSPMLEVVRHKHWPRVFESFNEDPVAVSAFGAAYISAMQEPGVAACFKHFIGYSDPTDGKDRTDVVMDSYEIMNYFVPPFKAAIDEAKVMSGMGTYIGWNGIPISANSLIHHGLLRHDLGFNGTMVTDWGEIYLLNELRQVVATDLDAIDVSMNRSTYDMVMTPHDMSFIDHGKVLLSQGRLDRERLATSVERLLTLKYQLDLFRNPIPGAELVPLVGDALSQEKSLAAARDSLVLLKNKGVLPLAANTSVFLTGSSADNIGLQCGGWSKAWQGIDGNALYPRGWSIRKALETDYNATGHNSSVAFLEGIAILGNLTNETTTQAVLMAANASVTVVAIGERTYAEIFGNSDPMALDDGFLQYMKALRTASKALVLVLIEGRPRTLNGIAELADAVIWAGLPCEFGGRAIVDVLYGKVNPNGKLPLTYPKTDRFVNIATPYYFRRGDQCIKGKVVSECPTEWQYGSGLSYTTFTYTDMTLSSTSVGPSNSAVSVSVKLTNSGSVAGKEVVMLFLTPPVTHTLTETRLLKKFTKISLAAGESTIVSFDLSRDDWGYYPGTIGQGLNKIAPSGSYQVFFKASTECSQSSDTSTALCRSFKWDNGTKSSGNGASAGSSSDLSASVAVFGLFWTLICW</sequence>
<proteinExistence type="inferred from homology"/>
<dbReference type="Pfam" id="PF14310">
    <property type="entry name" value="Fn3-like"/>
    <property type="match status" value="1"/>
</dbReference>
<dbReference type="InterPro" id="IPR013783">
    <property type="entry name" value="Ig-like_fold"/>
</dbReference>
<dbReference type="PRINTS" id="PR00133">
    <property type="entry name" value="GLHYDRLASE3"/>
</dbReference>
<dbReference type="EC" id="3.2.1.21" evidence="3"/>
<reference evidence="8 9" key="1">
    <citation type="submission" date="2019-07" db="EMBL/GenBank/DDBJ databases">
        <title>Genomics analysis of Aphanomyces spp. identifies a new class of oomycete effector associated with host adaptation.</title>
        <authorList>
            <person name="Gaulin E."/>
        </authorList>
    </citation>
    <scope>NUCLEOTIDE SEQUENCE [LARGE SCALE GENOMIC DNA]</scope>
    <source>
        <strain evidence="8 9">ATCC 201684</strain>
    </source>
</reference>
<dbReference type="Gene3D" id="3.40.50.1700">
    <property type="entry name" value="Glycoside hydrolase family 3 C-terminal domain"/>
    <property type="match status" value="1"/>
</dbReference>
<evidence type="ECO:0000256" key="6">
    <source>
        <dbReference type="ARBA" id="ARBA00023295"/>
    </source>
</evidence>
<evidence type="ECO:0000256" key="3">
    <source>
        <dbReference type="ARBA" id="ARBA00012744"/>
    </source>
</evidence>
<dbReference type="InterPro" id="IPR036881">
    <property type="entry name" value="Glyco_hydro_3_C_sf"/>
</dbReference>
<evidence type="ECO:0000256" key="1">
    <source>
        <dbReference type="ARBA" id="ARBA00000448"/>
    </source>
</evidence>
<dbReference type="SUPFAM" id="SSF52279">
    <property type="entry name" value="Beta-D-glucan exohydrolase, C-terminal domain"/>
    <property type="match status" value="1"/>
</dbReference>
<dbReference type="Pfam" id="PF00933">
    <property type="entry name" value="Glyco_hydro_3"/>
    <property type="match status" value="1"/>
</dbReference>
<dbReference type="InterPro" id="IPR017853">
    <property type="entry name" value="GH"/>
</dbReference>
<comment type="caution">
    <text evidence="8">The sequence shown here is derived from an EMBL/GenBank/DDBJ whole genome shotgun (WGS) entry which is preliminary data.</text>
</comment>
<evidence type="ECO:0000256" key="5">
    <source>
        <dbReference type="ARBA" id="ARBA00022801"/>
    </source>
</evidence>
<dbReference type="GO" id="GO:0009251">
    <property type="term" value="P:glucan catabolic process"/>
    <property type="evidence" value="ECO:0007669"/>
    <property type="project" value="TreeGrafter"/>
</dbReference>
<dbReference type="Proteomes" id="UP000481153">
    <property type="component" value="Unassembled WGS sequence"/>
</dbReference>
<feature type="domain" description="Fibronectin type III-like" evidence="7">
    <location>
        <begin position="574"/>
        <end position="647"/>
    </location>
</feature>
<comment type="catalytic activity">
    <reaction evidence="1">
        <text>Hydrolysis of terminal, non-reducing beta-D-glucosyl residues with release of beta-D-glucose.</text>
        <dbReference type="EC" id="3.2.1.21"/>
    </reaction>
</comment>
<gene>
    <name evidence="8" type="ORF">Ae201684_009719</name>
</gene>
<keyword evidence="6" id="KW-0326">Glycosidase</keyword>
<keyword evidence="5" id="KW-0378">Hydrolase</keyword>
<dbReference type="InterPro" id="IPR036962">
    <property type="entry name" value="Glyco_hydro_3_N_sf"/>
</dbReference>
<dbReference type="InterPro" id="IPR026891">
    <property type="entry name" value="Fn3-like"/>
</dbReference>
<dbReference type="GO" id="GO:0008422">
    <property type="term" value="F:beta-glucosidase activity"/>
    <property type="evidence" value="ECO:0007669"/>
    <property type="project" value="UniProtKB-EC"/>
</dbReference>